<dbReference type="AlphaFoldDB" id="A0A7X6HCM0"/>
<organism evidence="1 2">
    <name type="scientific">Arthrobacter mobilis</name>
    <dbReference type="NCBI Taxonomy" id="2724944"/>
    <lineage>
        <taxon>Bacteria</taxon>
        <taxon>Bacillati</taxon>
        <taxon>Actinomycetota</taxon>
        <taxon>Actinomycetes</taxon>
        <taxon>Micrococcales</taxon>
        <taxon>Micrococcaceae</taxon>
        <taxon>Arthrobacter</taxon>
    </lineage>
</organism>
<evidence type="ECO:0000313" key="2">
    <source>
        <dbReference type="Proteomes" id="UP000544090"/>
    </source>
</evidence>
<evidence type="ECO:0008006" key="3">
    <source>
        <dbReference type="Google" id="ProtNLM"/>
    </source>
</evidence>
<dbReference type="EMBL" id="JAAZSQ010000007">
    <property type="protein sequence ID" value="NKX54672.1"/>
    <property type="molecule type" value="Genomic_DNA"/>
</dbReference>
<dbReference type="SUPFAM" id="SSF52980">
    <property type="entry name" value="Restriction endonuclease-like"/>
    <property type="match status" value="1"/>
</dbReference>
<dbReference type="Proteomes" id="UP000544090">
    <property type="component" value="Unassembled WGS sequence"/>
</dbReference>
<protein>
    <recommendedName>
        <fullName evidence="3">DUF559 domain-containing protein</fullName>
    </recommendedName>
</protein>
<reference evidence="1 2" key="1">
    <citation type="submission" date="2020-04" db="EMBL/GenBank/DDBJ databases">
        <title>Arthrobacter sp. nov.</title>
        <authorList>
            <person name="Liu S."/>
        </authorList>
    </citation>
    <scope>NUCLEOTIDE SEQUENCE [LARGE SCALE GENOMIC DNA]</scope>
    <source>
        <strain evidence="1 2">E918</strain>
    </source>
</reference>
<comment type="caution">
    <text evidence="1">The sequence shown here is derived from an EMBL/GenBank/DDBJ whole genome shotgun (WGS) entry which is preliminary data.</text>
</comment>
<sequence length="313" mass="34840">MRYPKKLPDHLSGTSFSVGEGLDAGLTRNQLLGSSVRRPSRSLRAPAGPELDLAVQVRALSWITSGSAISHATAARIWGFPLPAWMAEDPAIHVTRPDSVSAPRRNDVVGHHALLHAEETTVENGVRLTTRPKTWLDLASRLSVDDLVVTGDHLVRLPRPVFEDRADPYATKADLERLIQSHKRKRGVAKAREALELVRMGADSAQETRLRLALAYAGLPEPELNTPLLDLSGRRLHSPDLQYSAYRIAIEYEGDHHRSAEQLARDIRRGEAAARAGWLEIRISREDMLDDARPAVRRIRQALYARGWRPSSS</sequence>
<gene>
    <name evidence="1" type="ORF">HGG74_09000</name>
</gene>
<dbReference type="InterPro" id="IPR011335">
    <property type="entry name" value="Restrct_endonuc-II-like"/>
</dbReference>
<dbReference type="Gene3D" id="3.40.960.10">
    <property type="entry name" value="VSR Endonuclease"/>
    <property type="match status" value="1"/>
</dbReference>
<name>A0A7X6HCM0_9MICC</name>
<proteinExistence type="predicted"/>
<dbReference type="RefSeq" id="WP_168486021.1">
    <property type="nucleotide sequence ID" value="NZ_JAAZSQ010000007.1"/>
</dbReference>
<keyword evidence="2" id="KW-1185">Reference proteome</keyword>
<accession>A0A7X6HCM0</accession>
<evidence type="ECO:0000313" key="1">
    <source>
        <dbReference type="EMBL" id="NKX54672.1"/>
    </source>
</evidence>